<accession>A0ABD1W0L4</accession>
<dbReference type="Gene3D" id="1.20.140.40">
    <property type="entry name" value="Invertase/pectin methylesterase inhibitor family protein"/>
    <property type="match status" value="1"/>
</dbReference>
<gene>
    <name evidence="2" type="ORF">Adt_04139</name>
</gene>
<feature type="chain" id="PRO_5044775919" evidence="1">
    <location>
        <begin position="20"/>
        <end position="124"/>
    </location>
</feature>
<dbReference type="EMBL" id="JBFOLK010000001">
    <property type="protein sequence ID" value="KAL2543161.1"/>
    <property type="molecule type" value="Genomic_DNA"/>
</dbReference>
<keyword evidence="3" id="KW-1185">Reference proteome</keyword>
<reference evidence="3" key="1">
    <citation type="submission" date="2024-07" db="EMBL/GenBank/DDBJ databases">
        <title>Two chromosome-level genome assemblies of Korean endemic species Abeliophyllum distichum and Forsythia ovata (Oleaceae).</title>
        <authorList>
            <person name="Jang H."/>
        </authorList>
    </citation>
    <scope>NUCLEOTIDE SEQUENCE [LARGE SCALE GENOMIC DNA]</scope>
</reference>
<dbReference type="AlphaFoldDB" id="A0ABD1W0L4"/>
<name>A0ABD1W0L4_9LAMI</name>
<dbReference type="InterPro" id="IPR035513">
    <property type="entry name" value="Invertase/methylesterase_inhib"/>
</dbReference>
<sequence length="124" mass="13577">MSKFFISLALLFCLCLHSAVISTHDGDLSPSSSLMSSFALIQKANAPDLVPMVQFSLSDCIDQYNSVEDLIEDAINAIFAGVYNDAIKFLEAAVGDVDTCSSLLKSRIVDKSELQVYLNCRLKF</sequence>
<protein>
    <submittedName>
        <fullName evidence="2">Plant invertase/pectin methylesterase inhibitor</fullName>
    </submittedName>
</protein>
<organism evidence="2 3">
    <name type="scientific">Abeliophyllum distichum</name>
    <dbReference type="NCBI Taxonomy" id="126358"/>
    <lineage>
        <taxon>Eukaryota</taxon>
        <taxon>Viridiplantae</taxon>
        <taxon>Streptophyta</taxon>
        <taxon>Embryophyta</taxon>
        <taxon>Tracheophyta</taxon>
        <taxon>Spermatophyta</taxon>
        <taxon>Magnoliopsida</taxon>
        <taxon>eudicotyledons</taxon>
        <taxon>Gunneridae</taxon>
        <taxon>Pentapetalae</taxon>
        <taxon>asterids</taxon>
        <taxon>lamiids</taxon>
        <taxon>Lamiales</taxon>
        <taxon>Oleaceae</taxon>
        <taxon>Forsythieae</taxon>
        <taxon>Abeliophyllum</taxon>
    </lineage>
</organism>
<feature type="signal peptide" evidence="1">
    <location>
        <begin position="1"/>
        <end position="19"/>
    </location>
</feature>
<evidence type="ECO:0000256" key="1">
    <source>
        <dbReference type="SAM" id="SignalP"/>
    </source>
</evidence>
<keyword evidence="1" id="KW-0732">Signal</keyword>
<evidence type="ECO:0000313" key="3">
    <source>
        <dbReference type="Proteomes" id="UP001604336"/>
    </source>
</evidence>
<comment type="caution">
    <text evidence="2">The sequence shown here is derived from an EMBL/GenBank/DDBJ whole genome shotgun (WGS) entry which is preliminary data.</text>
</comment>
<dbReference type="SUPFAM" id="SSF101148">
    <property type="entry name" value="Plant invertase/pectin methylesterase inhibitor"/>
    <property type="match status" value="1"/>
</dbReference>
<evidence type="ECO:0000313" key="2">
    <source>
        <dbReference type="EMBL" id="KAL2543161.1"/>
    </source>
</evidence>
<dbReference type="Proteomes" id="UP001604336">
    <property type="component" value="Unassembled WGS sequence"/>
</dbReference>
<proteinExistence type="predicted"/>